<dbReference type="AlphaFoldDB" id="A0A6G1MCY5"/>
<sequence length="250" mass="27703">MDSKWDLDLAFPDSPTDEYSVGINGNLAYGFLARGQQLGGAACEYQDIPQEILARITEPQLLQRLPYSSRKPPEEEISGGSGELVGCIIINASSKKICLFLENSSDLIDSEAERLSIPKYRQAPGEGIKQAAIRAGEMTGNKCYLLPIGGDVLSAYSGFYIHPNYKGIGAVAAEYSSPIPAGQQVESIRWFIAAIDENRQMVKMREEMKARRHSKVQDLKVIYGCDINSYSTDCQIPIEMPLRQQSMRQD</sequence>
<organism evidence="2 3">
    <name type="scientific">Orbilia oligospora</name>
    <name type="common">Nematode-trapping fungus</name>
    <name type="synonym">Arthrobotrys oligospora</name>
    <dbReference type="NCBI Taxonomy" id="2813651"/>
    <lineage>
        <taxon>Eukaryota</taxon>
        <taxon>Fungi</taxon>
        <taxon>Dikarya</taxon>
        <taxon>Ascomycota</taxon>
        <taxon>Pezizomycotina</taxon>
        <taxon>Orbiliomycetes</taxon>
        <taxon>Orbiliales</taxon>
        <taxon>Orbiliaceae</taxon>
        <taxon>Orbilia</taxon>
    </lineage>
</organism>
<dbReference type="OrthoDB" id="10441747at2759"/>
<evidence type="ECO:0000313" key="3">
    <source>
        <dbReference type="Proteomes" id="UP000483672"/>
    </source>
</evidence>
<dbReference type="Proteomes" id="UP000614610">
    <property type="component" value="Unassembled WGS sequence"/>
</dbReference>
<gene>
    <name evidence="2" type="ORF">TWF191_005368</name>
    <name evidence="1" type="ORF">TWF679_006873</name>
</gene>
<dbReference type="EMBL" id="WIPF01000028">
    <property type="protein sequence ID" value="KAF3225318.1"/>
    <property type="molecule type" value="Genomic_DNA"/>
</dbReference>
<name>A0A6G1MCY5_ORBOL</name>
<dbReference type="Proteomes" id="UP000483672">
    <property type="component" value="Unassembled WGS sequence"/>
</dbReference>
<proteinExistence type="predicted"/>
<protein>
    <submittedName>
        <fullName evidence="2">Uncharacterized protein</fullName>
    </submittedName>
</protein>
<evidence type="ECO:0000313" key="2">
    <source>
        <dbReference type="EMBL" id="KAF3225318.1"/>
    </source>
</evidence>
<comment type="caution">
    <text evidence="2">The sequence shown here is derived from an EMBL/GenBank/DDBJ whole genome shotgun (WGS) entry which is preliminary data.</text>
</comment>
<accession>A0A6G1MCY5</accession>
<dbReference type="EMBL" id="WIWT01000039">
    <property type="protein sequence ID" value="KAF3210125.1"/>
    <property type="molecule type" value="Genomic_DNA"/>
</dbReference>
<evidence type="ECO:0000313" key="1">
    <source>
        <dbReference type="EMBL" id="KAF3210125.1"/>
    </source>
</evidence>
<reference evidence="2 3" key="1">
    <citation type="submission" date="2019-06" db="EMBL/GenBank/DDBJ databases">
        <authorList>
            <person name="Palmer J.M."/>
        </authorList>
    </citation>
    <scope>NUCLEOTIDE SEQUENCE [LARGE SCALE GENOMIC DNA]</scope>
    <source>
        <strain evidence="2 3">TWF191</strain>
        <strain evidence="1">TWF679</strain>
    </source>
</reference>